<evidence type="ECO:0000256" key="3">
    <source>
        <dbReference type="ARBA" id="ARBA00022643"/>
    </source>
</evidence>
<sequence>MQKIAIMVGSVYGGAEYVAEQALPLLQGKGYQVQWFQPADLDAVLAFNADCWLIISSTTGQGDIPDSLFPFYAACRDRFPLLTGKKFAVLGLGDSSYGDTFCAAGRQVFELMTELQGEAIAPMLEIDAGETLQAEDVALPWLAQQF</sequence>
<evidence type="ECO:0000256" key="1">
    <source>
        <dbReference type="ARBA" id="ARBA00001917"/>
    </source>
</evidence>
<keyword evidence="3" id="KW-0288">FMN</keyword>
<keyword evidence="4" id="KW-0813">Transport</keyword>
<evidence type="ECO:0000256" key="4">
    <source>
        <dbReference type="ARBA" id="ARBA00022982"/>
    </source>
</evidence>
<dbReference type="RefSeq" id="WP_189479987.1">
    <property type="nucleotide sequence ID" value="NZ_BMYR01000001.1"/>
</dbReference>
<comment type="cofactor">
    <cofactor evidence="1">
        <name>FMN</name>
        <dbReference type="ChEBI" id="CHEBI:58210"/>
    </cofactor>
</comment>
<evidence type="ECO:0000313" key="6">
    <source>
        <dbReference type="EMBL" id="GGW51440.1"/>
    </source>
</evidence>
<keyword evidence="2" id="KW-0285">Flavoprotein</keyword>
<evidence type="ECO:0000259" key="5">
    <source>
        <dbReference type="PROSITE" id="PS50902"/>
    </source>
</evidence>
<dbReference type="PANTHER" id="PTHR19384:SF128">
    <property type="entry name" value="NADPH OXIDOREDUCTASE A"/>
    <property type="match status" value="1"/>
</dbReference>
<dbReference type="PANTHER" id="PTHR19384">
    <property type="entry name" value="NITRIC OXIDE SYNTHASE-RELATED"/>
    <property type="match status" value="1"/>
</dbReference>
<dbReference type="SUPFAM" id="SSF52218">
    <property type="entry name" value="Flavoproteins"/>
    <property type="match status" value="1"/>
</dbReference>
<keyword evidence="7" id="KW-1185">Reference proteome</keyword>
<gene>
    <name evidence="6" type="ORF">GCM10008111_04260</name>
</gene>
<dbReference type="InterPro" id="IPR029039">
    <property type="entry name" value="Flavoprotein-like_sf"/>
</dbReference>
<dbReference type="Proteomes" id="UP000634667">
    <property type="component" value="Unassembled WGS sequence"/>
</dbReference>
<dbReference type="EMBL" id="BMYR01000001">
    <property type="protein sequence ID" value="GGW51440.1"/>
    <property type="molecule type" value="Genomic_DNA"/>
</dbReference>
<feature type="domain" description="Flavodoxin-like" evidence="5">
    <location>
        <begin position="4"/>
        <end position="146"/>
    </location>
</feature>
<evidence type="ECO:0000313" key="7">
    <source>
        <dbReference type="Proteomes" id="UP000634667"/>
    </source>
</evidence>
<dbReference type="Gene3D" id="3.40.50.360">
    <property type="match status" value="1"/>
</dbReference>
<protein>
    <recommendedName>
        <fullName evidence="5">Flavodoxin-like domain-containing protein</fullName>
    </recommendedName>
</protein>
<dbReference type="Pfam" id="PF00258">
    <property type="entry name" value="Flavodoxin_1"/>
    <property type="match status" value="1"/>
</dbReference>
<dbReference type="InterPro" id="IPR001094">
    <property type="entry name" value="Flavdoxin-like"/>
</dbReference>
<evidence type="ECO:0000256" key="2">
    <source>
        <dbReference type="ARBA" id="ARBA00022630"/>
    </source>
</evidence>
<proteinExistence type="predicted"/>
<organism evidence="6 7">
    <name type="scientific">Alishewanella tabrizica</name>
    <dbReference type="NCBI Taxonomy" id="671278"/>
    <lineage>
        <taxon>Bacteria</taxon>
        <taxon>Pseudomonadati</taxon>
        <taxon>Pseudomonadota</taxon>
        <taxon>Gammaproteobacteria</taxon>
        <taxon>Alteromonadales</taxon>
        <taxon>Alteromonadaceae</taxon>
        <taxon>Alishewanella</taxon>
    </lineage>
</organism>
<keyword evidence="4" id="KW-0249">Electron transport</keyword>
<dbReference type="InterPro" id="IPR008254">
    <property type="entry name" value="Flavodoxin/NO_synth"/>
</dbReference>
<dbReference type="PROSITE" id="PS50902">
    <property type="entry name" value="FLAVODOXIN_LIKE"/>
    <property type="match status" value="1"/>
</dbReference>
<accession>A0ABQ2WEK4</accession>
<name>A0ABQ2WEK4_9ALTE</name>
<reference evidence="7" key="1">
    <citation type="journal article" date="2019" name="Int. J. Syst. Evol. Microbiol.">
        <title>The Global Catalogue of Microorganisms (GCM) 10K type strain sequencing project: providing services to taxonomists for standard genome sequencing and annotation.</title>
        <authorList>
            <consortium name="The Broad Institute Genomics Platform"/>
            <consortium name="The Broad Institute Genome Sequencing Center for Infectious Disease"/>
            <person name="Wu L."/>
            <person name="Ma J."/>
        </authorList>
    </citation>
    <scope>NUCLEOTIDE SEQUENCE [LARGE SCALE GENOMIC DNA]</scope>
    <source>
        <strain evidence="7">KCTC 23723</strain>
    </source>
</reference>
<comment type="caution">
    <text evidence="6">The sequence shown here is derived from an EMBL/GenBank/DDBJ whole genome shotgun (WGS) entry which is preliminary data.</text>
</comment>
<dbReference type="PRINTS" id="PR00369">
    <property type="entry name" value="FLAVODOXIN"/>
</dbReference>